<comment type="caution">
    <text evidence="2">The sequence shown here is derived from an EMBL/GenBank/DDBJ whole genome shotgun (WGS) entry which is preliminary data.</text>
</comment>
<feature type="transmembrane region" description="Helical" evidence="1">
    <location>
        <begin position="26"/>
        <end position="48"/>
    </location>
</feature>
<dbReference type="EMBL" id="JAYMYQ010000004">
    <property type="protein sequence ID" value="KAK7337543.1"/>
    <property type="molecule type" value="Genomic_DNA"/>
</dbReference>
<keyword evidence="3" id="KW-1185">Reference proteome</keyword>
<name>A0AAN9LNU7_CANGL</name>
<dbReference type="Proteomes" id="UP001367508">
    <property type="component" value="Unassembled WGS sequence"/>
</dbReference>
<proteinExistence type="predicted"/>
<evidence type="ECO:0000256" key="1">
    <source>
        <dbReference type="SAM" id="Phobius"/>
    </source>
</evidence>
<keyword evidence="1" id="KW-0472">Membrane</keyword>
<sequence>MGFRAVSKTLYYTNFFEGTTLLSQTVYYPLTLILYSRPIPLFIIFSDFRRERGRFKSKRKETFAAASYRKIHIIAELDGYYATADRSIRLAESFCYRISGPDSFLTGSADINAPDVWIAC</sequence>
<reference evidence="2 3" key="1">
    <citation type="submission" date="2024-01" db="EMBL/GenBank/DDBJ databases">
        <title>The genomes of 5 underutilized Papilionoideae crops provide insights into root nodulation and disease resistanc.</title>
        <authorList>
            <person name="Jiang F."/>
        </authorList>
    </citation>
    <scope>NUCLEOTIDE SEQUENCE [LARGE SCALE GENOMIC DNA]</scope>
    <source>
        <strain evidence="2">LVBAO_FW01</strain>
        <tissue evidence="2">Leaves</tissue>
    </source>
</reference>
<evidence type="ECO:0000313" key="2">
    <source>
        <dbReference type="EMBL" id="KAK7337543.1"/>
    </source>
</evidence>
<evidence type="ECO:0000313" key="3">
    <source>
        <dbReference type="Proteomes" id="UP001367508"/>
    </source>
</evidence>
<protein>
    <submittedName>
        <fullName evidence="2">Uncharacterized protein</fullName>
    </submittedName>
</protein>
<keyword evidence="1" id="KW-1133">Transmembrane helix</keyword>
<keyword evidence="1" id="KW-0812">Transmembrane</keyword>
<organism evidence="2 3">
    <name type="scientific">Canavalia gladiata</name>
    <name type="common">Sword bean</name>
    <name type="synonym">Dolichos gladiatus</name>
    <dbReference type="NCBI Taxonomy" id="3824"/>
    <lineage>
        <taxon>Eukaryota</taxon>
        <taxon>Viridiplantae</taxon>
        <taxon>Streptophyta</taxon>
        <taxon>Embryophyta</taxon>
        <taxon>Tracheophyta</taxon>
        <taxon>Spermatophyta</taxon>
        <taxon>Magnoliopsida</taxon>
        <taxon>eudicotyledons</taxon>
        <taxon>Gunneridae</taxon>
        <taxon>Pentapetalae</taxon>
        <taxon>rosids</taxon>
        <taxon>fabids</taxon>
        <taxon>Fabales</taxon>
        <taxon>Fabaceae</taxon>
        <taxon>Papilionoideae</taxon>
        <taxon>50 kb inversion clade</taxon>
        <taxon>NPAAA clade</taxon>
        <taxon>indigoferoid/millettioid clade</taxon>
        <taxon>Phaseoleae</taxon>
        <taxon>Canavalia</taxon>
    </lineage>
</organism>
<gene>
    <name evidence="2" type="ORF">VNO77_18124</name>
</gene>
<dbReference type="AlphaFoldDB" id="A0AAN9LNU7"/>
<accession>A0AAN9LNU7</accession>